<reference evidence="11 12" key="1">
    <citation type="submission" date="2019-12" db="EMBL/GenBank/DDBJ databases">
        <authorList>
            <person name="Yuan C.-G."/>
        </authorList>
    </citation>
    <scope>NUCLEOTIDE SEQUENCE [LARGE SCALE GENOMIC DNA]</scope>
    <source>
        <strain evidence="11 12">KCTC 23863</strain>
    </source>
</reference>
<keyword evidence="5" id="KW-0964">Secreted</keyword>
<keyword evidence="8" id="KW-0443">Lipid metabolism</keyword>
<dbReference type="Pfam" id="PF00614">
    <property type="entry name" value="PLDc"/>
    <property type="match status" value="1"/>
</dbReference>
<protein>
    <recommendedName>
        <fullName evidence="4">Phospholipase D</fullName>
    </recommendedName>
    <alternativeName>
        <fullName evidence="9">Choline phosphatase</fullName>
    </alternativeName>
</protein>
<dbReference type="GO" id="GO:0009395">
    <property type="term" value="P:phospholipid catabolic process"/>
    <property type="evidence" value="ECO:0007669"/>
    <property type="project" value="TreeGrafter"/>
</dbReference>
<evidence type="ECO:0000256" key="2">
    <source>
        <dbReference type="ARBA" id="ARBA00003145"/>
    </source>
</evidence>
<evidence type="ECO:0000313" key="12">
    <source>
        <dbReference type="Proteomes" id="UP000436483"/>
    </source>
</evidence>
<name>A0A7X3MWT6_9HYPH</name>
<reference evidence="11 12" key="2">
    <citation type="submission" date="2020-01" db="EMBL/GenBank/DDBJ databases">
        <title>Microvirga sp. nov., an arsenate reduction bacterium isolated from Tibet hotspring sediments.</title>
        <authorList>
            <person name="Xian W.-D."/>
            <person name="Li W.-J."/>
        </authorList>
    </citation>
    <scope>NUCLEOTIDE SEQUENCE [LARGE SCALE GENOMIC DNA]</scope>
    <source>
        <strain evidence="11 12">KCTC 23863</strain>
    </source>
</reference>
<dbReference type="GO" id="GO:0005576">
    <property type="term" value="C:extracellular region"/>
    <property type="evidence" value="ECO:0007669"/>
    <property type="project" value="UniProtKB-SubCell"/>
</dbReference>
<dbReference type="PANTHER" id="PTHR18896">
    <property type="entry name" value="PHOSPHOLIPASE D"/>
    <property type="match status" value="1"/>
</dbReference>
<evidence type="ECO:0000313" key="11">
    <source>
        <dbReference type="EMBL" id="MXQ14671.1"/>
    </source>
</evidence>
<evidence type="ECO:0000256" key="7">
    <source>
        <dbReference type="ARBA" id="ARBA00022801"/>
    </source>
</evidence>
<dbReference type="InterPro" id="IPR015679">
    <property type="entry name" value="PLipase_D_fam"/>
</dbReference>
<dbReference type="AlphaFoldDB" id="A0A7X3MWT6"/>
<dbReference type="Gene3D" id="3.30.870.10">
    <property type="entry name" value="Endonuclease Chain A"/>
    <property type="match status" value="2"/>
</dbReference>
<comment type="function">
    <text evidence="2">Could be a virulence factor.</text>
</comment>
<feature type="domain" description="PLD phosphodiesterase" evidence="10">
    <location>
        <begin position="137"/>
        <end position="164"/>
    </location>
</feature>
<dbReference type="OrthoDB" id="8828485at2"/>
<dbReference type="InterPro" id="IPR025202">
    <property type="entry name" value="PLD-like_dom"/>
</dbReference>
<dbReference type="PANTHER" id="PTHR18896:SF76">
    <property type="entry name" value="PHOSPHOLIPASE"/>
    <property type="match status" value="1"/>
</dbReference>
<evidence type="ECO:0000256" key="1">
    <source>
        <dbReference type="ARBA" id="ARBA00000798"/>
    </source>
</evidence>
<dbReference type="EMBL" id="WURB01000042">
    <property type="protein sequence ID" value="MXQ14671.1"/>
    <property type="molecule type" value="Genomic_DNA"/>
</dbReference>
<dbReference type="Pfam" id="PF13091">
    <property type="entry name" value="PLDc_2"/>
    <property type="match status" value="1"/>
</dbReference>
<comment type="caution">
    <text evidence="11">The sequence shown here is derived from an EMBL/GenBank/DDBJ whole genome shotgun (WGS) entry which is preliminary data.</text>
</comment>
<feature type="domain" description="PLD phosphodiesterase" evidence="10">
    <location>
        <begin position="352"/>
        <end position="379"/>
    </location>
</feature>
<dbReference type="CDD" id="cd09140">
    <property type="entry name" value="PLDc_vPLD1_2_like_bac_1"/>
    <property type="match status" value="1"/>
</dbReference>
<evidence type="ECO:0000259" key="10">
    <source>
        <dbReference type="PROSITE" id="PS50035"/>
    </source>
</evidence>
<evidence type="ECO:0000256" key="5">
    <source>
        <dbReference type="ARBA" id="ARBA00022525"/>
    </source>
</evidence>
<comment type="subcellular location">
    <subcellularLocation>
        <location evidence="3">Secreted</location>
    </subcellularLocation>
</comment>
<dbReference type="Proteomes" id="UP000436483">
    <property type="component" value="Unassembled WGS sequence"/>
</dbReference>
<dbReference type="InterPro" id="IPR001736">
    <property type="entry name" value="PLipase_D/transphosphatidylase"/>
</dbReference>
<evidence type="ECO:0000256" key="6">
    <source>
        <dbReference type="ARBA" id="ARBA00022737"/>
    </source>
</evidence>
<dbReference type="CDD" id="cd09143">
    <property type="entry name" value="PLDc_vPLD1_2_like_bac_2"/>
    <property type="match status" value="1"/>
</dbReference>
<proteinExistence type="predicted"/>
<dbReference type="GO" id="GO:0004630">
    <property type="term" value="F:phospholipase D activity"/>
    <property type="evidence" value="ECO:0007669"/>
    <property type="project" value="UniProtKB-EC"/>
</dbReference>
<evidence type="ECO:0000256" key="9">
    <source>
        <dbReference type="ARBA" id="ARBA00029594"/>
    </source>
</evidence>
<dbReference type="SMART" id="SM00155">
    <property type="entry name" value="PLDc"/>
    <property type="match status" value="2"/>
</dbReference>
<organism evidence="11 12">
    <name type="scientific">Microvirga makkahensis</name>
    <dbReference type="NCBI Taxonomy" id="1128670"/>
    <lineage>
        <taxon>Bacteria</taxon>
        <taxon>Pseudomonadati</taxon>
        <taxon>Pseudomonadota</taxon>
        <taxon>Alphaproteobacteria</taxon>
        <taxon>Hyphomicrobiales</taxon>
        <taxon>Methylobacteriaceae</taxon>
        <taxon>Microvirga</taxon>
    </lineage>
</organism>
<accession>A0A7X3MWT6</accession>
<sequence>MQRGRTTERAAVQVLRPGHTCWRIEQADRLALIIDAADYFRAVRSAMLKAQHSILMIGWDFDTRIELDPTDGTGEYPRRLGAFLTWLAETKPGLHINILKWDLGMVKALWRGTTIFRVAQWALHERITFKLDSAHPPGAAQHHKIVVIDDAVAFCGGIDMTGDRWDTSEHLDDDPRRRRPFTRRAYGPWHDATTAASGAAAKALGDYARERWRRASGQVLVPPPAGSDPWPEGLHVDMADVAVAIARTIPAYNTQKEVREVEALYVTAIASARRSVYLESQYFASRVIAEAIAKRLGEPDGPEFVIINPDSAEGWLEEELMGSARARLLAMLGRSDCFKRLRVYTPVTEGGQPIYVHAKIMIVDDRLLRVGSSNLNNRSMGYDTECDLALEADNDTHLSRTIQGFRARLLAEHLGTSAEQVATIVSERQSLIAAIEQLSGSGRSLRPFVPPQINDAEKELADHEVLDPERPRSLWHSLPWHRPLIFR</sequence>
<keyword evidence="6" id="KW-0677">Repeat</keyword>
<keyword evidence="7" id="KW-0378">Hydrolase</keyword>
<dbReference type="SUPFAM" id="SSF56024">
    <property type="entry name" value="Phospholipase D/nuclease"/>
    <property type="match status" value="2"/>
</dbReference>
<keyword evidence="12" id="KW-1185">Reference proteome</keyword>
<evidence type="ECO:0000256" key="8">
    <source>
        <dbReference type="ARBA" id="ARBA00023098"/>
    </source>
</evidence>
<evidence type="ECO:0000256" key="3">
    <source>
        <dbReference type="ARBA" id="ARBA00004613"/>
    </source>
</evidence>
<gene>
    <name evidence="11" type="ORF">GR328_25130</name>
</gene>
<comment type="catalytic activity">
    <reaction evidence="1">
        <text>a 1,2-diacyl-sn-glycero-3-phosphocholine + H2O = a 1,2-diacyl-sn-glycero-3-phosphate + choline + H(+)</text>
        <dbReference type="Rhea" id="RHEA:14445"/>
        <dbReference type="ChEBI" id="CHEBI:15354"/>
        <dbReference type="ChEBI" id="CHEBI:15377"/>
        <dbReference type="ChEBI" id="CHEBI:15378"/>
        <dbReference type="ChEBI" id="CHEBI:57643"/>
        <dbReference type="ChEBI" id="CHEBI:58608"/>
        <dbReference type="EC" id="3.1.4.4"/>
    </reaction>
</comment>
<dbReference type="PROSITE" id="PS50035">
    <property type="entry name" value="PLD"/>
    <property type="match status" value="2"/>
</dbReference>
<evidence type="ECO:0000256" key="4">
    <source>
        <dbReference type="ARBA" id="ARBA00018392"/>
    </source>
</evidence>